<evidence type="ECO:0000313" key="2">
    <source>
        <dbReference type="Proteomes" id="UP000003340"/>
    </source>
</evidence>
<sequence length="98" mass="10670">MGLKQDKHLYKGKLSESKMEVRTFEPVAPGMAGLTDTAISIHTRKGTATPASPGIAARFVSQYTPARGRQLFAAFRYCFKGYLNTHPQGGAEDHTDLA</sequence>
<proteinExistence type="predicted"/>
<reference evidence="1 2" key="2">
    <citation type="submission" date="2009-02" db="EMBL/GenBank/DDBJ databases">
        <title>Draft genome sequence of Clostridium methylpentosum (DSM 5476).</title>
        <authorList>
            <person name="Sudarsanam P."/>
            <person name="Ley R."/>
            <person name="Guruge J."/>
            <person name="Turnbaugh P.J."/>
            <person name="Mahowald M."/>
            <person name="Liep D."/>
            <person name="Gordon J."/>
        </authorList>
    </citation>
    <scope>NUCLEOTIDE SEQUENCE [LARGE SCALE GENOMIC DNA]</scope>
    <source>
        <strain evidence="1 2">DSM 5476</strain>
    </source>
</reference>
<keyword evidence="2" id="KW-1185">Reference proteome</keyword>
<dbReference type="Proteomes" id="UP000003340">
    <property type="component" value="Unassembled WGS sequence"/>
</dbReference>
<accession>C0EGD9</accession>
<evidence type="ECO:0000313" key="1">
    <source>
        <dbReference type="EMBL" id="EEG29470.1"/>
    </source>
</evidence>
<organism evidence="1 2">
    <name type="scientific">[Clostridium] methylpentosum DSM 5476</name>
    <dbReference type="NCBI Taxonomy" id="537013"/>
    <lineage>
        <taxon>Bacteria</taxon>
        <taxon>Bacillati</taxon>
        <taxon>Bacillota</taxon>
        <taxon>Clostridia</taxon>
        <taxon>Eubacteriales</taxon>
        <taxon>Oscillospiraceae</taxon>
        <taxon>Oscillospiraceae incertae sedis</taxon>
    </lineage>
</organism>
<protein>
    <submittedName>
        <fullName evidence="1">Uncharacterized protein</fullName>
    </submittedName>
</protein>
<reference evidence="1 2" key="1">
    <citation type="submission" date="2009-01" db="EMBL/GenBank/DDBJ databases">
        <authorList>
            <person name="Fulton L."/>
            <person name="Clifton S."/>
            <person name="Fulton B."/>
            <person name="Xu J."/>
            <person name="Minx P."/>
            <person name="Pepin K.H."/>
            <person name="Johnson M."/>
            <person name="Bhonagiri V."/>
            <person name="Nash W.E."/>
            <person name="Mardis E.R."/>
            <person name="Wilson R.K."/>
        </authorList>
    </citation>
    <scope>NUCLEOTIDE SEQUENCE [LARGE SCALE GENOMIC DNA]</scope>
    <source>
        <strain evidence="1 2">DSM 5476</strain>
    </source>
</reference>
<dbReference type="AlphaFoldDB" id="C0EGD9"/>
<gene>
    <name evidence="1" type="ORF">CLOSTMETH_02932</name>
</gene>
<comment type="caution">
    <text evidence="1">The sequence shown here is derived from an EMBL/GenBank/DDBJ whole genome shotgun (WGS) entry which is preliminary data.</text>
</comment>
<dbReference type="HOGENOM" id="CLU_2328800_0_0_9"/>
<dbReference type="STRING" id="537013.CLOSTMETH_02932"/>
<name>C0EGD9_9FIRM</name>
<dbReference type="EMBL" id="ACEC01000101">
    <property type="protein sequence ID" value="EEG29470.1"/>
    <property type="molecule type" value="Genomic_DNA"/>
</dbReference>